<feature type="region of interest" description="Disordered" evidence="1">
    <location>
        <begin position="112"/>
        <end position="132"/>
    </location>
</feature>
<dbReference type="AlphaFoldDB" id="A0A5A7R3A4"/>
<evidence type="ECO:0000256" key="1">
    <source>
        <dbReference type="SAM" id="MobiDB-lite"/>
    </source>
</evidence>
<accession>A0A5A7R3A4</accession>
<comment type="caution">
    <text evidence="2">The sequence shown here is derived from an EMBL/GenBank/DDBJ whole genome shotgun (WGS) entry which is preliminary data.</text>
</comment>
<organism evidence="2 3">
    <name type="scientific">Striga asiatica</name>
    <name type="common">Asiatic witchweed</name>
    <name type="synonym">Buchnera asiatica</name>
    <dbReference type="NCBI Taxonomy" id="4170"/>
    <lineage>
        <taxon>Eukaryota</taxon>
        <taxon>Viridiplantae</taxon>
        <taxon>Streptophyta</taxon>
        <taxon>Embryophyta</taxon>
        <taxon>Tracheophyta</taxon>
        <taxon>Spermatophyta</taxon>
        <taxon>Magnoliopsida</taxon>
        <taxon>eudicotyledons</taxon>
        <taxon>Gunneridae</taxon>
        <taxon>Pentapetalae</taxon>
        <taxon>asterids</taxon>
        <taxon>lamiids</taxon>
        <taxon>Lamiales</taxon>
        <taxon>Orobanchaceae</taxon>
        <taxon>Buchnereae</taxon>
        <taxon>Striga</taxon>
    </lineage>
</organism>
<reference evidence="3" key="1">
    <citation type="journal article" date="2019" name="Curr. Biol.">
        <title>Genome Sequence of Striga asiatica Provides Insight into the Evolution of Plant Parasitism.</title>
        <authorList>
            <person name="Yoshida S."/>
            <person name="Kim S."/>
            <person name="Wafula E.K."/>
            <person name="Tanskanen J."/>
            <person name="Kim Y.M."/>
            <person name="Honaas L."/>
            <person name="Yang Z."/>
            <person name="Spallek T."/>
            <person name="Conn C.E."/>
            <person name="Ichihashi Y."/>
            <person name="Cheong K."/>
            <person name="Cui S."/>
            <person name="Der J.P."/>
            <person name="Gundlach H."/>
            <person name="Jiao Y."/>
            <person name="Hori C."/>
            <person name="Ishida J.K."/>
            <person name="Kasahara H."/>
            <person name="Kiba T."/>
            <person name="Kim M.S."/>
            <person name="Koo N."/>
            <person name="Laohavisit A."/>
            <person name="Lee Y.H."/>
            <person name="Lumba S."/>
            <person name="McCourt P."/>
            <person name="Mortimer J.C."/>
            <person name="Mutuku J.M."/>
            <person name="Nomura T."/>
            <person name="Sasaki-Sekimoto Y."/>
            <person name="Seto Y."/>
            <person name="Wang Y."/>
            <person name="Wakatake T."/>
            <person name="Sakakibara H."/>
            <person name="Demura T."/>
            <person name="Yamaguchi S."/>
            <person name="Yoneyama K."/>
            <person name="Manabe R.I."/>
            <person name="Nelson D.C."/>
            <person name="Schulman A.H."/>
            <person name="Timko M.P."/>
            <person name="dePamphilis C.W."/>
            <person name="Choi D."/>
            <person name="Shirasu K."/>
        </authorList>
    </citation>
    <scope>NUCLEOTIDE SEQUENCE [LARGE SCALE GENOMIC DNA]</scope>
    <source>
        <strain evidence="3">cv. UVA1</strain>
    </source>
</reference>
<gene>
    <name evidence="2" type="ORF">STAS_29321</name>
</gene>
<dbReference type="EMBL" id="BKCP01010070">
    <property type="protein sequence ID" value="GER51898.1"/>
    <property type="molecule type" value="Genomic_DNA"/>
</dbReference>
<protein>
    <submittedName>
        <fullName evidence="2">Magnesium transporter 7</fullName>
    </submittedName>
</protein>
<keyword evidence="3" id="KW-1185">Reference proteome</keyword>
<name>A0A5A7R3A4_STRAF</name>
<evidence type="ECO:0000313" key="3">
    <source>
        <dbReference type="Proteomes" id="UP000325081"/>
    </source>
</evidence>
<dbReference type="Proteomes" id="UP000325081">
    <property type="component" value="Unassembled WGS sequence"/>
</dbReference>
<proteinExistence type="predicted"/>
<evidence type="ECO:0000313" key="2">
    <source>
        <dbReference type="EMBL" id="GER51898.1"/>
    </source>
</evidence>
<sequence length="132" mass="14181">MMMTRRRQEVGRSSIPSQSAAEYGVEMRILRLWKWYPPVVSATISGAAHGRHPLAPVAAALSHPLTPPSRPIALWLPPLDTVVSVDPVEVLLHPDADESVVTAGEEFLQRLGDAAAGAGGRRGRGDRRSSGE</sequence>